<dbReference type="PATRIC" id="fig|908627.4.peg.5528"/>
<evidence type="ECO:0000256" key="3">
    <source>
        <dbReference type="ARBA" id="ARBA00022801"/>
    </source>
</evidence>
<dbReference type="GO" id="GO:0004725">
    <property type="term" value="F:protein tyrosine phosphatase activity"/>
    <property type="evidence" value="ECO:0007669"/>
    <property type="project" value="UniProtKB-EC"/>
</dbReference>
<protein>
    <recommendedName>
        <fullName evidence="2">protein-tyrosine-phosphatase</fullName>
        <ecNumber evidence="2">3.1.3.48</ecNumber>
    </recommendedName>
</protein>
<name>A0A0J1FUN5_9BURK</name>
<evidence type="ECO:0000256" key="6">
    <source>
        <dbReference type="PIRSR" id="PIRSR617867-1"/>
    </source>
</evidence>
<accession>A0A0J1FUN5</accession>
<keyword evidence="4" id="KW-0904">Protein phosphatase</keyword>
<dbReference type="InterPro" id="IPR017867">
    <property type="entry name" value="Tyr_phospatase_low_mol_wt"/>
</dbReference>
<dbReference type="Pfam" id="PF01451">
    <property type="entry name" value="LMWPc"/>
    <property type="match status" value="1"/>
</dbReference>
<dbReference type="PRINTS" id="PR00719">
    <property type="entry name" value="LMWPTPASE"/>
</dbReference>
<dbReference type="PANTHER" id="PTHR11717">
    <property type="entry name" value="LOW MOLECULAR WEIGHT PROTEIN TYROSINE PHOSPHATASE"/>
    <property type="match status" value="1"/>
</dbReference>
<dbReference type="AlphaFoldDB" id="A0A0J1FUN5"/>
<feature type="active site" description="Proton donor" evidence="6">
    <location>
        <position position="114"/>
    </location>
</feature>
<feature type="active site" evidence="6">
    <location>
        <position position="15"/>
    </location>
</feature>
<reference evidence="8 9" key="1">
    <citation type="journal article" date="2015" name="Genome Announc.">
        <title>Draft Genome Sequence of Burkholderia sp. Strain PML1(12), an Ectomycorrhizosphere-Inhabiting Bacterium with Effective Mineral-Weathering Ability.</title>
        <authorList>
            <person name="Uroz S."/>
            <person name="Oger P."/>
        </authorList>
    </citation>
    <scope>NUCLEOTIDE SEQUENCE [LARGE SCALE GENOMIC DNA]</scope>
    <source>
        <strain evidence="9">PML1(12)</strain>
    </source>
</reference>
<dbReference type="InterPro" id="IPR050438">
    <property type="entry name" value="LMW_PTPase"/>
</dbReference>
<evidence type="ECO:0000256" key="1">
    <source>
        <dbReference type="ARBA" id="ARBA00011063"/>
    </source>
</evidence>
<sequence length="145" mass="15989">MIRSILTVCIGNICRSPMAAGLLRTRLPEYQVLSAGLGALSGKPADPLGRQLMLERGIDIAAHRAIQLSASHCSGVDMILVMEADQKRVIEETYRATRGKVFRLGEFQDRDIFDPYGGNRVDFEQCLALIEVGVDEWAQRIALTA</sequence>
<evidence type="ECO:0000313" key="8">
    <source>
        <dbReference type="EMBL" id="KLU23553.1"/>
    </source>
</evidence>
<keyword evidence="9" id="KW-1185">Reference proteome</keyword>
<dbReference type="CDD" id="cd16343">
    <property type="entry name" value="LMWPTP"/>
    <property type="match status" value="1"/>
</dbReference>
<evidence type="ECO:0000259" key="7">
    <source>
        <dbReference type="SMART" id="SM00226"/>
    </source>
</evidence>
<comment type="catalytic activity">
    <reaction evidence="5">
        <text>O-phospho-L-tyrosyl-[protein] + H2O = L-tyrosyl-[protein] + phosphate</text>
        <dbReference type="Rhea" id="RHEA:10684"/>
        <dbReference type="Rhea" id="RHEA-COMP:10136"/>
        <dbReference type="Rhea" id="RHEA-COMP:20101"/>
        <dbReference type="ChEBI" id="CHEBI:15377"/>
        <dbReference type="ChEBI" id="CHEBI:43474"/>
        <dbReference type="ChEBI" id="CHEBI:46858"/>
        <dbReference type="ChEBI" id="CHEBI:61978"/>
        <dbReference type="EC" id="3.1.3.48"/>
    </reaction>
</comment>
<dbReference type="EC" id="3.1.3.48" evidence="2"/>
<dbReference type="InterPro" id="IPR023485">
    <property type="entry name" value="Ptyr_pPase"/>
</dbReference>
<dbReference type="Proteomes" id="UP000035963">
    <property type="component" value="Unassembled WGS sequence"/>
</dbReference>
<feature type="domain" description="Phosphotyrosine protein phosphatase I" evidence="7">
    <location>
        <begin position="3"/>
        <end position="140"/>
    </location>
</feature>
<evidence type="ECO:0000313" key="9">
    <source>
        <dbReference type="Proteomes" id="UP000035963"/>
    </source>
</evidence>
<dbReference type="Gene3D" id="3.40.50.2300">
    <property type="match status" value="1"/>
</dbReference>
<dbReference type="PANTHER" id="PTHR11717:SF31">
    <property type="entry name" value="LOW MOLECULAR WEIGHT PROTEIN-TYROSINE-PHOSPHATASE ETP-RELATED"/>
    <property type="match status" value="1"/>
</dbReference>
<dbReference type="EMBL" id="AEJF01000144">
    <property type="protein sequence ID" value="KLU23553.1"/>
    <property type="molecule type" value="Genomic_DNA"/>
</dbReference>
<evidence type="ECO:0000256" key="4">
    <source>
        <dbReference type="ARBA" id="ARBA00022912"/>
    </source>
</evidence>
<comment type="similarity">
    <text evidence="1">Belongs to the low molecular weight phosphotyrosine protein phosphatase family.</text>
</comment>
<gene>
    <name evidence="8" type="ORF">EOS_24765</name>
</gene>
<dbReference type="SUPFAM" id="SSF52788">
    <property type="entry name" value="Phosphotyrosine protein phosphatases I"/>
    <property type="match status" value="1"/>
</dbReference>
<dbReference type="RefSeq" id="WP_047849361.1">
    <property type="nucleotide sequence ID" value="NZ_AEJF01000144.1"/>
</dbReference>
<organism evidence="8 9">
    <name type="scientific">Caballeronia mineralivorans PML1(12)</name>
    <dbReference type="NCBI Taxonomy" id="908627"/>
    <lineage>
        <taxon>Bacteria</taxon>
        <taxon>Pseudomonadati</taxon>
        <taxon>Pseudomonadota</taxon>
        <taxon>Betaproteobacteria</taxon>
        <taxon>Burkholderiales</taxon>
        <taxon>Burkholderiaceae</taxon>
        <taxon>Caballeronia</taxon>
    </lineage>
</organism>
<dbReference type="InterPro" id="IPR036196">
    <property type="entry name" value="Ptyr_pPase_sf"/>
</dbReference>
<dbReference type="SMART" id="SM00226">
    <property type="entry name" value="LMWPc"/>
    <property type="match status" value="1"/>
</dbReference>
<evidence type="ECO:0000256" key="2">
    <source>
        <dbReference type="ARBA" id="ARBA00013064"/>
    </source>
</evidence>
<comment type="caution">
    <text evidence="8">The sequence shown here is derived from an EMBL/GenBank/DDBJ whole genome shotgun (WGS) entry which is preliminary data.</text>
</comment>
<dbReference type="OrthoDB" id="9784339at2"/>
<feature type="active site" description="Nucleophile" evidence="6">
    <location>
        <position position="9"/>
    </location>
</feature>
<keyword evidence="3" id="KW-0378">Hydrolase</keyword>
<evidence type="ECO:0000256" key="5">
    <source>
        <dbReference type="ARBA" id="ARBA00051722"/>
    </source>
</evidence>
<proteinExistence type="inferred from homology"/>